<dbReference type="KEGG" id="cps:CPS_1613"/>
<dbReference type="Proteomes" id="UP000000547">
    <property type="component" value="Chromosome"/>
</dbReference>
<dbReference type="EMBL" id="CP000083">
    <property type="protein sequence ID" value="AAZ26808.1"/>
    <property type="molecule type" value="Genomic_DNA"/>
</dbReference>
<name>Q485B4_COLP3</name>
<reference evidence="1" key="1">
    <citation type="journal article" date="2005" name="Proc. Natl. Acad. Sci. U.S.A.">
        <title>The psychrophilic lifestyle as revealed by the genome sequence of Colwellia psychrerythraea 34H through genomic and proteomic analyses.</title>
        <authorList>
            <person name="Methe B.A."/>
            <person name="Nelson K.E."/>
            <person name="Deming J.W."/>
            <person name="Momen B."/>
            <person name="Melamud E."/>
            <person name="Zhang X."/>
            <person name="Moult J."/>
            <person name="Madupu R."/>
            <person name="Nelson W.C."/>
            <person name="Dodson R.J."/>
            <person name="Brinkac L.M."/>
            <person name="Daugherty S.C."/>
            <person name="Durkin A.S."/>
            <person name="DeBoy R.T."/>
            <person name="Kolonay J.F."/>
            <person name="Sullivan S.A."/>
            <person name="Zhou L."/>
            <person name="Davidsen T.M."/>
            <person name="Wu M."/>
            <person name="Huston A.L."/>
            <person name="Lewis M."/>
            <person name="Weaver B."/>
            <person name="Weidman J.F."/>
            <person name="Khouri H."/>
            <person name="Utterback T.R."/>
            <person name="Feldblyum T.V."/>
            <person name="Fraser C.M."/>
        </authorList>
    </citation>
    <scope>NUCLEOTIDE SEQUENCE [LARGE SCALE GENOMIC DNA]</scope>
    <source>
        <strain evidence="1">34H</strain>
    </source>
</reference>
<protein>
    <submittedName>
        <fullName evidence="1">Uncharacterized protein</fullName>
    </submittedName>
</protein>
<organism evidence="1 2">
    <name type="scientific">Colwellia psychrerythraea (strain 34H / ATCC BAA-681)</name>
    <name type="common">Vibrio psychroerythus</name>
    <dbReference type="NCBI Taxonomy" id="167879"/>
    <lineage>
        <taxon>Bacteria</taxon>
        <taxon>Pseudomonadati</taxon>
        <taxon>Pseudomonadota</taxon>
        <taxon>Gammaproteobacteria</taxon>
        <taxon>Alteromonadales</taxon>
        <taxon>Colwelliaceae</taxon>
        <taxon>Colwellia</taxon>
    </lineage>
</organism>
<dbReference type="HOGENOM" id="CLU_3402957_0_0_6"/>
<evidence type="ECO:0000313" key="1">
    <source>
        <dbReference type="EMBL" id="AAZ26808.1"/>
    </source>
</evidence>
<proteinExistence type="predicted"/>
<sequence length="30" mass="3627">MYFKEFWYEAFSASLSAIFTGEDNNFLIRE</sequence>
<dbReference type="AlphaFoldDB" id="Q485B4"/>
<accession>Q485B4</accession>
<evidence type="ECO:0000313" key="2">
    <source>
        <dbReference type="Proteomes" id="UP000000547"/>
    </source>
</evidence>
<gene>
    <name evidence="1" type="ordered locus">CPS_1613</name>
</gene>